<dbReference type="RefSeq" id="WP_179534983.1">
    <property type="nucleotide sequence ID" value="NZ_JACBYW010000003.1"/>
</dbReference>
<dbReference type="InterPro" id="IPR045931">
    <property type="entry name" value="DUF6350"/>
</dbReference>
<feature type="transmembrane region" description="Helical" evidence="2">
    <location>
        <begin position="121"/>
        <end position="144"/>
    </location>
</feature>
<keyword evidence="2" id="KW-1133">Transmembrane helix</keyword>
<feature type="transmembrane region" description="Helical" evidence="2">
    <location>
        <begin position="58"/>
        <end position="79"/>
    </location>
</feature>
<keyword evidence="2" id="KW-0812">Transmembrane</keyword>
<feature type="compositionally biased region" description="Acidic residues" evidence="1">
    <location>
        <begin position="429"/>
        <end position="449"/>
    </location>
</feature>
<feature type="transmembrane region" description="Helical" evidence="2">
    <location>
        <begin position="91"/>
        <end position="109"/>
    </location>
</feature>
<feature type="transmembrane region" description="Helical" evidence="2">
    <location>
        <begin position="330"/>
        <end position="353"/>
    </location>
</feature>
<evidence type="ECO:0000313" key="4">
    <source>
        <dbReference type="Proteomes" id="UP000548304"/>
    </source>
</evidence>
<protein>
    <submittedName>
        <fullName evidence="3">Uncharacterized protein</fullName>
    </submittedName>
</protein>
<evidence type="ECO:0000256" key="2">
    <source>
        <dbReference type="SAM" id="Phobius"/>
    </source>
</evidence>
<dbReference type="EMBL" id="JACBYW010000003">
    <property type="protein sequence ID" value="NYH78458.1"/>
    <property type="molecule type" value="Genomic_DNA"/>
</dbReference>
<dbReference type="Proteomes" id="UP000548304">
    <property type="component" value="Unassembled WGS sequence"/>
</dbReference>
<feature type="transmembrane region" description="Helical" evidence="2">
    <location>
        <begin position="236"/>
        <end position="258"/>
    </location>
</feature>
<keyword evidence="4" id="KW-1185">Reference proteome</keyword>
<feature type="transmembrane region" description="Helical" evidence="2">
    <location>
        <begin position="365"/>
        <end position="386"/>
    </location>
</feature>
<feature type="transmembrane region" description="Helical" evidence="2">
    <location>
        <begin position="28"/>
        <end position="51"/>
    </location>
</feature>
<comment type="caution">
    <text evidence="3">The sequence shown here is derived from an EMBL/GenBank/DDBJ whole genome shotgun (WGS) entry which is preliminary data.</text>
</comment>
<reference evidence="3 4" key="1">
    <citation type="submission" date="2020-07" db="EMBL/GenBank/DDBJ databases">
        <title>Genomic Encyclopedia of Type Strains, Phase III (KMG-III): the genomes of soil and plant-associated and newly described type strains.</title>
        <authorList>
            <person name="Whitman W."/>
        </authorList>
    </citation>
    <scope>NUCLEOTIDE SEQUENCE [LARGE SCALE GENOMIC DNA]</scope>
    <source>
        <strain evidence="3 4">CECT 8576</strain>
    </source>
</reference>
<dbReference type="AlphaFoldDB" id="A0A852YWK8"/>
<feature type="transmembrane region" description="Helical" evidence="2">
    <location>
        <begin position="296"/>
        <end position="318"/>
    </location>
</feature>
<dbReference type="Pfam" id="PF19877">
    <property type="entry name" value="DUF6350"/>
    <property type="match status" value="1"/>
</dbReference>
<name>A0A852YWK8_9ACTN</name>
<gene>
    <name evidence="3" type="ORF">FHR84_001783</name>
</gene>
<sequence>MTALDSAQIDAAESCTTRQWVRATRETLLASVLVLVSGYLGVAVLLSCVVGSSPRAEFAWSGVLVAAVPGWLTVFQVPLHVQGAPLTALPLLPTALAATLIAWASAKVARRARLRKPEQLLPVILVMGLSHALLGTLFALLLGTDGSPVRAAPWRAFVHCGSTAAFAAFVGTVDRCGVLYLLWQRLSRPMWLALREGVLASAGVVAAGAIVFLGAFCASLPELQARSVELGSAGAGAGASLVSVLYVPNVVVGGWAFATGVGFSMGDTTFTPFGGALSHPLPVLPLFGVLPEESPPGWLVGVLAVPVLVGVALGAHCRRVTAREDGRMRVLALATVPVALFVLSLALLAGGGLGGVHGPFAPRPVPAALATAGWLMVGAFSTAWLLGVWRAEDREEGAAGSLRAGSEEERAGAEPGWAESAEWDSAPEPAEEPDTAEEPEQVEAEDPAEVESAGAEPAEVEDPGPERAAEETGGAVSPDSGETAPPGADEEVSSQENEKDSYSVAAAPEPRSG</sequence>
<proteinExistence type="predicted"/>
<keyword evidence="2" id="KW-0472">Membrane</keyword>
<organism evidence="3 4">
    <name type="scientific">Actinopolyspora biskrensis</name>
    <dbReference type="NCBI Taxonomy" id="1470178"/>
    <lineage>
        <taxon>Bacteria</taxon>
        <taxon>Bacillati</taxon>
        <taxon>Actinomycetota</taxon>
        <taxon>Actinomycetes</taxon>
        <taxon>Actinopolysporales</taxon>
        <taxon>Actinopolysporaceae</taxon>
        <taxon>Actinopolyspora</taxon>
    </lineage>
</organism>
<feature type="compositionally biased region" description="Low complexity" evidence="1">
    <location>
        <begin position="413"/>
        <end position="428"/>
    </location>
</feature>
<accession>A0A852YWK8</accession>
<evidence type="ECO:0000256" key="1">
    <source>
        <dbReference type="SAM" id="MobiDB-lite"/>
    </source>
</evidence>
<evidence type="ECO:0000313" key="3">
    <source>
        <dbReference type="EMBL" id="NYH78458.1"/>
    </source>
</evidence>
<feature type="transmembrane region" description="Helical" evidence="2">
    <location>
        <begin position="194"/>
        <end position="216"/>
    </location>
</feature>
<feature type="region of interest" description="Disordered" evidence="1">
    <location>
        <begin position="398"/>
        <end position="513"/>
    </location>
</feature>